<dbReference type="InterPro" id="IPR005474">
    <property type="entry name" value="Transketolase_N"/>
</dbReference>
<accession>A0A450T6G8</accession>
<dbReference type="PANTHER" id="PTHR47514:SF1">
    <property type="entry name" value="TRANSKETOLASE N-TERMINAL SECTION-RELATED"/>
    <property type="match status" value="1"/>
</dbReference>
<gene>
    <name evidence="5" type="ORF">BECKDK2373B_GA0170837_110911</name>
</gene>
<comment type="similarity">
    <text evidence="2">Belongs to the transketolase family.</text>
</comment>
<evidence type="ECO:0000259" key="4">
    <source>
        <dbReference type="Pfam" id="PF00456"/>
    </source>
</evidence>
<proteinExistence type="inferred from homology"/>
<sequence length="278" mass="29699">MNQAQLQEQARKIRCLTLAMIHNAGSGHPGGCLSCADLLAYLFGKKLLRPGSPDGDRFVLSKGHAAPALYAAGAQAGLVPHGELMGFRKLNAVLQGHPHVGTTPWVATSTGSLGQGFSAAIGMALGYRHQEISSRIYAILGDGEMQEGEVWEGAMCASHHGLGNLSALVDYNKMQSDDLNANIMGLEPLADKWRAFGWHVQELDGHDFDAIAAALDAAEDVSDHPSVLIAHTIKGKGVSYMEGIPTWHGSATLRDEELERALADLGSSRQEVAQWLTQ</sequence>
<evidence type="ECO:0000313" key="5">
    <source>
        <dbReference type="EMBL" id="VFJ62324.1"/>
    </source>
</evidence>
<protein>
    <submittedName>
        <fullName evidence="5">Transketolase subunit A</fullName>
    </submittedName>
</protein>
<reference evidence="5" key="1">
    <citation type="submission" date="2019-02" db="EMBL/GenBank/DDBJ databases">
        <authorList>
            <person name="Gruber-Vodicka R. H."/>
            <person name="Seah K. B. B."/>
        </authorList>
    </citation>
    <scope>NUCLEOTIDE SEQUENCE</scope>
    <source>
        <strain evidence="5">BECK_DK47</strain>
    </source>
</reference>
<dbReference type="PANTHER" id="PTHR47514">
    <property type="entry name" value="TRANSKETOLASE N-TERMINAL SECTION-RELATED"/>
    <property type="match status" value="1"/>
</dbReference>
<evidence type="ECO:0000256" key="3">
    <source>
        <dbReference type="ARBA" id="ARBA00023052"/>
    </source>
</evidence>
<keyword evidence="3" id="KW-0786">Thiamine pyrophosphate</keyword>
<name>A0A450T6G8_9GAMM</name>
<feature type="domain" description="Transketolase N-terminal" evidence="4">
    <location>
        <begin position="8"/>
        <end position="268"/>
    </location>
</feature>
<dbReference type="Pfam" id="PF00456">
    <property type="entry name" value="Transketolase_N"/>
    <property type="match status" value="1"/>
</dbReference>
<organism evidence="5">
    <name type="scientific">Candidatus Kentrum sp. DK</name>
    <dbReference type="NCBI Taxonomy" id="2126562"/>
    <lineage>
        <taxon>Bacteria</taxon>
        <taxon>Pseudomonadati</taxon>
        <taxon>Pseudomonadota</taxon>
        <taxon>Gammaproteobacteria</taxon>
        <taxon>Candidatus Kentrum</taxon>
    </lineage>
</organism>
<dbReference type="InterPro" id="IPR029061">
    <property type="entry name" value="THDP-binding"/>
</dbReference>
<comment type="cofactor">
    <cofactor evidence="1">
        <name>thiamine diphosphate</name>
        <dbReference type="ChEBI" id="CHEBI:58937"/>
    </cofactor>
</comment>
<dbReference type="CDD" id="cd02012">
    <property type="entry name" value="TPP_TK"/>
    <property type="match status" value="1"/>
</dbReference>
<dbReference type="AlphaFoldDB" id="A0A450T6G8"/>
<dbReference type="EMBL" id="CAADEX010000109">
    <property type="protein sequence ID" value="VFJ62324.1"/>
    <property type="molecule type" value="Genomic_DNA"/>
</dbReference>
<dbReference type="SUPFAM" id="SSF52518">
    <property type="entry name" value="Thiamin diphosphate-binding fold (THDP-binding)"/>
    <property type="match status" value="1"/>
</dbReference>
<evidence type="ECO:0000256" key="2">
    <source>
        <dbReference type="ARBA" id="ARBA00007131"/>
    </source>
</evidence>
<evidence type="ECO:0000256" key="1">
    <source>
        <dbReference type="ARBA" id="ARBA00001964"/>
    </source>
</evidence>
<dbReference type="Gene3D" id="3.40.50.970">
    <property type="match status" value="1"/>
</dbReference>